<organism evidence="1 2">
    <name type="scientific">Saccharibacillus sacchari</name>
    <dbReference type="NCBI Taxonomy" id="456493"/>
    <lineage>
        <taxon>Bacteria</taxon>
        <taxon>Bacillati</taxon>
        <taxon>Bacillota</taxon>
        <taxon>Bacilli</taxon>
        <taxon>Bacillales</taxon>
        <taxon>Paenibacillaceae</taxon>
        <taxon>Saccharibacillus</taxon>
    </lineage>
</organism>
<gene>
    <name evidence="1" type="ORF">WKI47_03010</name>
</gene>
<accession>A0ACC6P7K9</accession>
<evidence type="ECO:0000313" key="2">
    <source>
        <dbReference type="Proteomes" id="UP001380953"/>
    </source>
</evidence>
<reference evidence="1" key="1">
    <citation type="submission" date="2024-03" db="EMBL/GenBank/DDBJ databases">
        <title>Whole genome sequecning of epiphytes from Marcgravia umbellata leaves.</title>
        <authorList>
            <person name="Kumar G."/>
            <person name="Savka M.A."/>
        </authorList>
    </citation>
    <scope>NUCLEOTIDE SEQUENCE</scope>
    <source>
        <strain evidence="1">RIT_BL5</strain>
    </source>
</reference>
<name>A0ACC6P7K9_9BACL</name>
<keyword evidence="2" id="KW-1185">Reference proteome</keyword>
<dbReference type="Proteomes" id="UP001380953">
    <property type="component" value="Unassembled WGS sequence"/>
</dbReference>
<dbReference type="EMBL" id="JBBKAR010000007">
    <property type="protein sequence ID" value="MEJ8302879.1"/>
    <property type="molecule type" value="Genomic_DNA"/>
</dbReference>
<protein>
    <submittedName>
        <fullName evidence="1">Uncharacterized protein</fullName>
    </submittedName>
</protein>
<proteinExistence type="predicted"/>
<sequence length="97" mass="11502">MAIIDIGRIYEQYRTLNIPNPFNDEQIHKRANDENIERVRDLYRDGRYFRYYGAQNGSGIYLYNPKRVKKPSIGNVLAQSEIDVFVEGLFYYCEDPN</sequence>
<evidence type="ECO:0000313" key="1">
    <source>
        <dbReference type="EMBL" id="MEJ8302879.1"/>
    </source>
</evidence>
<comment type="caution">
    <text evidence="1">The sequence shown here is derived from an EMBL/GenBank/DDBJ whole genome shotgun (WGS) entry which is preliminary data.</text>
</comment>